<protein>
    <recommendedName>
        <fullName evidence="3">PRC-barrel domain-containing protein</fullName>
    </recommendedName>
</protein>
<dbReference type="EMBL" id="CP015217">
    <property type="protein sequence ID" value="AOP35257.1"/>
    <property type="molecule type" value="Genomic_DNA"/>
</dbReference>
<keyword evidence="2" id="KW-1185">Reference proteome</keyword>
<dbReference type="Proteomes" id="UP000094197">
    <property type="component" value="Chromosome 1"/>
</dbReference>
<dbReference type="OrthoDB" id="334657at2"/>
<evidence type="ECO:0000313" key="2">
    <source>
        <dbReference type="Proteomes" id="UP000094197"/>
    </source>
</evidence>
<proteinExistence type="predicted"/>
<dbReference type="AlphaFoldDB" id="A0A1D7V0B3"/>
<dbReference type="RefSeq" id="WP_069608462.1">
    <property type="nucleotide sequence ID" value="NZ_CP015217.1"/>
</dbReference>
<name>A0A1D7V0B3_9LEPT</name>
<sequence length="149" mass="17071">MILFADKEKELKDSKSFWACLGRNVLSKSGENSGRLIDVRILSGNLSGILVLKGFRKIYFSKEYLKSDSKERILLKIDPPSNLLGKRVYDKNARLLGSVVSIQVAPGTSKLVRFWVRKFPFSPKIEFYPEDIETSIKNVLLKKDYAKRK</sequence>
<gene>
    <name evidence="1" type="ORF">A0128_16255</name>
</gene>
<evidence type="ECO:0000313" key="1">
    <source>
        <dbReference type="EMBL" id="AOP35257.1"/>
    </source>
</evidence>
<evidence type="ECO:0008006" key="3">
    <source>
        <dbReference type="Google" id="ProtNLM"/>
    </source>
</evidence>
<organism evidence="1 2">
    <name type="scientific">Leptospira tipperaryensis</name>
    <dbReference type="NCBI Taxonomy" id="2564040"/>
    <lineage>
        <taxon>Bacteria</taxon>
        <taxon>Pseudomonadati</taxon>
        <taxon>Spirochaetota</taxon>
        <taxon>Spirochaetia</taxon>
        <taxon>Leptospirales</taxon>
        <taxon>Leptospiraceae</taxon>
        <taxon>Leptospira</taxon>
    </lineage>
</organism>
<accession>A0A1D7V0B3</accession>
<reference evidence="1 2" key="1">
    <citation type="submission" date="2016-04" db="EMBL/GenBank/DDBJ databases">
        <title>Complete genome seqeunce of Leptospira alstonii serovar Room22.</title>
        <authorList>
            <person name="Nally J.E."/>
            <person name="Bayles D.O."/>
            <person name="Hurley D."/>
            <person name="Fanning S."/>
            <person name="McMahon B.J."/>
            <person name="Arent Z."/>
        </authorList>
    </citation>
    <scope>NUCLEOTIDE SEQUENCE [LARGE SCALE GENOMIC DNA]</scope>
    <source>
        <strain evidence="1 2">GWTS #1</strain>
    </source>
</reference>
<dbReference type="KEGG" id="laj:A0128_16255"/>